<dbReference type="Pfam" id="PF00583">
    <property type="entry name" value="Acetyltransf_1"/>
    <property type="match status" value="1"/>
</dbReference>
<evidence type="ECO:0000313" key="3">
    <source>
        <dbReference type="Proteomes" id="UP000032582"/>
    </source>
</evidence>
<organism evidence="2 3">
    <name type="scientific">Morganella morganii</name>
    <name type="common">Proteus morganii</name>
    <dbReference type="NCBI Taxonomy" id="582"/>
    <lineage>
        <taxon>Bacteria</taxon>
        <taxon>Pseudomonadati</taxon>
        <taxon>Pseudomonadota</taxon>
        <taxon>Gammaproteobacteria</taxon>
        <taxon>Enterobacterales</taxon>
        <taxon>Morganellaceae</taxon>
        <taxon>Morganella</taxon>
    </lineage>
</organism>
<feature type="domain" description="N-acetyltransferase" evidence="1">
    <location>
        <begin position="1"/>
        <end position="182"/>
    </location>
</feature>
<reference evidence="2 3" key="1">
    <citation type="submission" date="2015-02" db="EMBL/GenBank/DDBJ databases">
        <title>Whole genome shotgun sequencing of cultured foodborne pathogen.</title>
        <authorList>
            <person name="Timme R."/>
            <person name="Allard M.W."/>
            <person name="Strain E."/>
            <person name="Evans P.S."/>
            <person name="Brown E."/>
        </authorList>
    </citation>
    <scope>NUCLEOTIDE SEQUENCE [LARGE SCALE GENOMIC DNA]</scope>
    <source>
        <strain evidence="2 3">GCSL-TSO-24</strain>
    </source>
</reference>
<dbReference type="SUPFAM" id="SSF55729">
    <property type="entry name" value="Acyl-CoA N-acyltransferases (Nat)"/>
    <property type="match status" value="1"/>
</dbReference>
<dbReference type="AlphaFoldDB" id="A0A0D8L336"/>
<evidence type="ECO:0000313" key="2">
    <source>
        <dbReference type="EMBL" id="KJF76207.1"/>
    </source>
</evidence>
<gene>
    <name evidence="2" type="ORF">UA45_19810</name>
</gene>
<sequence>MEYCVAELTDMDQVKALLKRYHLTTISDEDKPDGFVTTQMSDEQMIDLIENEQGLFVAKQDGKVVAFVMAASWQYWSPWPLFAHMIDKLGDYEFAGQTLTTENSYQYGPVCIDASLRGQGVLEGLFAFALEKMSQRFDILVTFINKVNPRSYAAHTRKLGLTVLDEFGFNNNHYYWLVCETR</sequence>
<accession>A0A0D8L336</accession>
<dbReference type="GO" id="GO:0016747">
    <property type="term" value="F:acyltransferase activity, transferring groups other than amino-acyl groups"/>
    <property type="evidence" value="ECO:0007669"/>
    <property type="project" value="InterPro"/>
</dbReference>
<keyword evidence="2" id="KW-0808">Transferase</keyword>
<protein>
    <submittedName>
        <fullName evidence="2">GNAT family acetyltransferase</fullName>
    </submittedName>
</protein>
<name>A0A0D8L336_MORMO</name>
<comment type="caution">
    <text evidence="2">The sequence shown here is derived from an EMBL/GenBank/DDBJ whole genome shotgun (WGS) entry which is preliminary data.</text>
</comment>
<dbReference type="PROSITE" id="PS51186">
    <property type="entry name" value="GNAT"/>
    <property type="match status" value="1"/>
</dbReference>
<evidence type="ECO:0000259" key="1">
    <source>
        <dbReference type="PROSITE" id="PS51186"/>
    </source>
</evidence>
<dbReference type="InterPro" id="IPR016181">
    <property type="entry name" value="Acyl_CoA_acyltransferase"/>
</dbReference>
<dbReference type="Gene3D" id="3.40.630.30">
    <property type="match status" value="1"/>
</dbReference>
<dbReference type="PATRIC" id="fig|582.24.peg.6308"/>
<dbReference type="Proteomes" id="UP000032582">
    <property type="component" value="Unassembled WGS sequence"/>
</dbReference>
<dbReference type="EMBL" id="JZSH01000380">
    <property type="protein sequence ID" value="KJF76207.1"/>
    <property type="molecule type" value="Genomic_DNA"/>
</dbReference>
<dbReference type="InterPro" id="IPR000182">
    <property type="entry name" value="GNAT_dom"/>
</dbReference>
<proteinExistence type="predicted"/>